<name>A0A1Y4Q0A8_9FIRM</name>
<dbReference type="AlphaFoldDB" id="A0A1Y4Q0A8"/>
<accession>A0A1Y4Q0A8</accession>
<dbReference type="GO" id="GO:0002161">
    <property type="term" value="F:aminoacyl-tRNA deacylase activity"/>
    <property type="evidence" value="ECO:0007669"/>
    <property type="project" value="InterPro"/>
</dbReference>
<dbReference type="SUPFAM" id="SSF55826">
    <property type="entry name" value="YbaK/ProRS associated domain"/>
    <property type="match status" value="1"/>
</dbReference>
<feature type="domain" description="YbaK/aminoacyl-tRNA synthetase-associated" evidence="2">
    <location>
        <begin position="24"/>
        <end position="148"/>
    </location>
</feature>
<dbReference type="RefSeq" id="WP_087257719.1">
    <property type="nucleotide sequence ID" value="NZ_CAJFOD010000049.1"/>
</dbReference>
<proteinExistence type="inferred from homology"/>
<evidence type="ECO:0000313" key="3">
    <source>
        <dbReference type="EMBL" id="HJF39604.1"/>
    </source>
</evidence>
<reference evidence="4" key="2">
    <citation type="journal article" date="2018" name="BMC Genomics">
        <title>Whole genome sequencing and function prediction of 133 gut anaerobes isolated from chicken caecum in pure cultures.</title>
        <authorList>
            <person name="Medvecky M."/>
            <person name="Cejkova D."/>
            <person name="Polansky O."/>
            <person name="Karasova D."/>
            <person name="Kubasova T."/>
            <person name="Cizek A."/>
            <person name="Rychlik I."/>
        </authorList>
    </citation>
    <scope>NUCLEOTIDE SEQUENCE</scope>
    <source>
        <strain evidence="4">An149</strain>
    </source>
</reference>
<dbReference type="InterPro" id="IPR036754">
    <property type="entry name" value="YbaK/aa-tRNA-synt-asso_dom_sf"/>
</dbReference>
<dbReference type="Gene3D" id="3.90.960.10">
    <property type="entry name" value="YbaK/aminoacyl-tRNA synthetase-associated domain"/>
    <property type="match status" value="1"/>
</dbReference>
<protein>
    <submittedName>
        <fullName evidence="4">Prolyl-tRNA editing protein</fullName>
    </submittedName>
    <submittedName>
        <fullName evidence="3">Prolyl-tRNA synthetase associated domain-containing protein</fullName>
    </submittedName>
</protein>
<dbReference type="InterPro" id="IPR007214">
    <property type="entry name" value="YbaK/aa-tRNA-synth-assoc-dom"/>
</dbReference>
<comment type="similarity">
    <text evidence="1">Belongs to the PRORSD1 family.</text>
</comment>
<organism evidence="4 5">
    <name type="scientific">Thomasclavelia spiroformis</name>
    <dbReference type="NCBI Taxonomy" id="29348"/>
    <lineage>
        <taxon>Bacteria</taxon>
        <taxon>Bacillati</taxon>
        <taxon>Bacillota</taxon>
        <taxon>Erysipelotrichia</taxon>
        <taxon>Erysipelotrichales</taxon>
        <taxon>Coprobacillaceae</taxon>
        <taxon>Thomasclavelia</taxon>
    </lineage>
</organism>
<dbReference type="InterPro" id="IPR040285">
    <property type="entry name" value="ProX/PRXD1"/>
</dbReference>
<dbReference type="Proteomes" id="UP000196258">
    <property type="component" value="Unassembled WGS sequence"/>
</dbReference>
<reference evidence="3" key="3">
    <citation type="journal article" date="2021" name="PeerJ">
        <title>Extensive microbial diversity within the chicken gut microbiome revealed by metagenomics and culture.</title>
        <authorList>
            <person name="Gilroy R."/>
            <person name="Ravi A."/>
            <person name="Getino M."/>
            <person name="Pursley I."/>
            <person name="Horton D.L."/>
            <person name="Alikhan N.F."/>
            <person name="Baker D."/>
            <person name="Gharbi K."/>
            <person name="Hall N."/>
            <person name="Watson M."/>
            <person name="Adriaenssens E.M."/>
            <person name="Foster-Nyarko E."/>
            <person name="Jarju S."/>
            <person name="Secka A."/>
            <person name="Antonio M."/>
            <person name="Oren A."/>
            <person name="Chaudhuri R.R."/>
            <person name="La Ragione R."/>
            <person name="Hildebrand F."/>
            <person name="Pallen M.J."/>
        </authorList>
    </citation>
    <scope>NUCLEOTIDE SEQUENCE</scope>
    <source>
        <strain evidence="3">CHK193-16274</strain>
    </source>
</reference>
<evidence type="ECO:0000256" key="1">
    <source>
        <dbReference type="ARBA" id="ARBA00010201"/>
    </source>
</evidence>
<evidence type="ECO:0000313" key="4">
    <source>
        <dbReference type="EMBL" id="OUQ04113.1"/>
    </source>
</evidence>
<evidence type="ECO:0000313" key="5">
    <source>
        <dbReference type="Proteomes" id="UP000196258"/>
    </source>
</evidence>
<dbReference type="Proteomes" id="UP000749320">
    <property type="component" value="Unassembled WGS sequence"/>
</dbReference>
<dbReference type="PANTHER" id="PTHR31423:SF3">
    <property type="entry name" value="PROLYL-TRNA SYNTHETASE ASSOCIATED DOMAIN-CONTAINING PROTEIN 1-RELATED"/>
    <property type="match status" value="1"/>
</dbReference>
<dbReference type="EMBL" id="DYWV01000056">
    <property type="protein sequence ID" value="HJF39604.1"/>
    <property type="molecule type" value="Genomic_DNA"/>
</dbReference>
<gene>
    <name evidence="4" type="ORF">B5E91_11380</name>
    <name evidence="3" type="ORF">K8V91_01655</name>
</gene>
<reference evidence="5" key="1">
    <citation type="submission" date="2017-04" db="EMBL/GenBank/DDBJ databases">
        <title>Function of individual gut microbiota members based on whole genome sequencing of pure cultures obtained from chicken caecum.</title>
        <authorList>
            <person name="Medvecky M."/>
            <person name="Cejkova D."/>
            <person name="Polansky O."/>
            <person name="Karasova D."/>
            <person name="Kubasova T."/>
            <person name="Cizek A."/>
            <person name="Rychlik I."/>
        </authorList>
    </citation>
    <scope>NUCLEOTIDE SEQUENCE [LARGE SCALE GENOMIC DNA]</scope>
    <source>
        <strain evidence="5">An149</strain>
    </source>
</reference>
<sequence>MDKDQIYEYLNNNNIKYEISEHIAVYNMEEAHTIKLPYPNASAKNLFIRDDKKQNYYLLTVKGDKKVNLKEFKQSNHTRSLSFASKDDLMSIMKLIPGAVTPLGILNDHDCKVQCFIDEEFFEAPGLIGVHPNDNRATIFLKINDLINILTAHGNKVVIYNFK</sequence>
<comment type="caution">
    <text evidence="4">The sequence shown here is derived from an EMBL/GenBank/DDBJ whole genome shotgun (WGS) entry which is preliminary data.</text>
</comment>
<dbReference type="PANTHER" id="PTHR31423">
    <property type="entry name" value="YBAK DOMAIN-CONTAINING PROTEIN"/>
    <property type="match status" value="1"/>
</dbReference>
<dbReference type="Pfam" id="PF04073">
    <property type="entry name" value="tRNA_edit"/>
    <property type="match status" value="1"/>
</dbReference>
<reference evidence="3" key="4">
    <citation type="submission" date="2021-09" db="EMBL/GenBank/DDBJ databases">
        <authorList>
            <person name="Gilroy R."/>
        </authorList>
    </citation>
    <scope>NUCLEOTIDE SEQUENCE</scope>
    <source>
        <strain evidence="3">CHK193-16274</strain>
    </source>
</reference>
<dbReference type="EMBL" id="NFLB01000014">
    <property type="protein sequence ID" value="OUQ04113.1"/>
    <property type="molecule type" value="Genomic_DNA"/>
</dbReference>
<evidence type="ECO:0000259" key="2">
    <source>
        <dbReference type="Pfam" id="PF04073"/>
    </source>
</evidence>
<dbReference type="CDD" id="cd04335">
    <property type="entry name" value="PrdX_deacylase"/>
    <property type="match status" value="1"/>
</dbReference>